<dbReference type="Proteomes" id="UP000286246">
    <property type="component" value="Unassembled WGS sequence"/>
</dbReference>
<name>A0A420BJM2_SPHD1</name>
<evidence type="ECO:0000313" key="4">
    <source>
        <dbReference type="Proteomes" id="UP000286246"/>
    </source>
</evidence>
<dbReference type="EMBL" id="RAPY01000001">
    <property type="protein sequence ID" value="RKE56900.1"/>
    <property type="molecule type" value="Genomic_DNA"/>
</dbReference>
<dbReference type="AlphaFoldDB" id="A0A420BJM2"/>
<reference evidence="3 4" key="1">
    <citation type="submission" date="2018-09" db="EMBL/GenBank/DDBJ databases">
        <title>Genomic Encyclopedia of Type Strains, Phase III (KMG-III): the genomes of soil and plant-associated and newly described type strains.</title>
        <authorList>
            <person name="Whitman W."/>
        </authorList>
    </citation>
    <scope>NUCLEOTIDE SEQUENCE [LARGE SCALE GENOMIC DNA]</scope>
    <source>
        <strain evidence="3 4">CECT 7938</strain>
    </source>
</reference>
<evidence type="ECO:0000259" key="2">
    <source>
        <dbReference type="Pfam" id="PF01757"/>
    </source>
</evidence>
<proteinExistence type="predicted"/>
<feature type="transmembrane region" description="Helical" evidence="1">
    <location>
        <begin position="291"/>
        <end position="308"/>
    </location>
</feature>
<feature type="transmembrane region" description="Helical" evidence="1">
    <location>
        <begin position="44"/>
        <end position="63"/>
    </location>
</feature>
<evidence type="ECO:0000256" key="1">
    <source>
        <dbReference type="SAM" id="Phobius"/>
    </source>
</evidence>
<dbReference type="OrthoDB" id="9796461at2"/>
<feature type="transmembrane region" description="Helical" evidence="1">
    <location>
        <begin position="230"/>
        <end position="246"/>
    </location>
</feature>
<dbReference type="Pfam" id="PF01757">
    <property type="entry name" value="Acyl_transf_3"/>
    <property type="match status" value="1"/>
</dbReference>
<organism evidence="3 4">
    <name type="scientific">Sphingobacterium detergens</name>
    <dbReference type="NCBI Taxonomy" id="1145106"/>
    <lineage>
        <taxon>Bacteria</taxon>
        <taxon>Pseudomonadati</taxon>
        <taxon>Bacteroidota</taxon>
        <taxon>Sphingobacteriia</taxon>
        <taxon>Sphingobacteriales</taxon>
        <taxon>Sphingobacteriaceae</taxon>
        <taxon>Sphingobacterium</taxon>
    </lineage>
</organism>
<feature type="domain" description="Acyltransferase 3" evidence="2">
    <location>
        <begin position="12"/>
        <end position="336"/>
    </location>
</feature>
<dbReference type="PANTHER" id="PTHR23028:SF134">
    <property type="entry name" value="PUTATIVE (AFU_ORTHOLOGUE AFUA_4G08520)-RELATED"/>
    <property type="match status" value="1"/>
</dbReference>
<keyword evidence="1" id="KW-1133">Transmembrane helix</keyword>
<feature type="transmembrane region" description="Helical" evidence="1">
    <location>
        <begin position="252"/>
        <end position="270"/>
    </location>
</feature>
<feature type="transmembrane region" description="Helical" evidence="1">
    <location>
        <begin position="143"/>
        <end position="163"/>
    </location>
</feature>
<feature type="transmembrane region" description="Helical" evidence="1">
    <location>
        <begin position="83"/>
        <end position="100"/>
    </location>
</feature>
<feature type="transmembrane region" description="Helical" evidence="1">
    <location>
        <begin position="199"/>
        <end position="218"/>
    </location>
</feature>
<dbReference type="InterPro" id="IPR050879">
    <property type="entry name" value="Acyltransferase_3"/>
</dbReference>
<keyword evidence="1" id="KW-0472">Membrane</keyword>
<dbReference type="PANTHER" id="PTHR23028">
    <property type="entry name" value="ACETYLTRANSFERASE"/>
    <property type="match status" value="1"/>
</dbReference>
<comment type="caution">
    <text evidence="3">The sequence shown here is derived from an EMBL/GenBank/DDBJ whole genome shotgun (WGS) entry which is preliminary data.</text>
</comment>
<sequence length="353" mass="40552">MLNQTRKHFELLDGMRGVAAIAVVLFHFMEIAQPDYRNSFIPRSYLAVDFFFCLSGFVIAYAYDHKLVNIGLKRFFALRLIRLHPLVVMGSLIGLLAFVYDPFSDLAASFSVFQKLGMFLSGSTLIPYPAVPERYFNLFHLNPPTWSLFWEYIANFLYGLLLVRLSNKVLWGFVILSASALCIVAFQSGYLAVGFGADNFWAGGIRLWFSFSMGLLIFRSNWVIINKLPPLLIIGLLGLVFFIPFSEAYGKIIDPILVIFYFPLLILLGIGAKDLKGRFKACCRFLGEISYPLYIIHYPFIWIFMSYVELKQPNLKQMSFIITLGTLLLIIFSYLLLKYVDEPIRRYFGRRLA</sequence>
<dbReference type="GO" id="GO:0016747">
    <property type="term" value="F:acyltransferase activity, transferring groups other than amino-acyl groups"/>
    <property type="evidence" value="ECO:0007669"/>
    <property type="project" value="InterPro"/>
</dbReference>
<gene>
    <name evidence="3" type="ORF">DFQ12_1773</name>
</gene>
<dbReference type="RefSeq" id="WP_120258513.1">
    <property type="nucleotide sequence ID" value="NZ_RAPY01000001.1"/>
</dbReference>
<keyword evidence="1" id="KW-0812">Transmembrane</keyword>
<feature type="transmembrane region" description="Helical" evidence="1">
    <location>
        <begin position="320"/>
        <end position="340"/>
    </location>
</feature>
<keyword evidence="4" id="KW-1185">Reference proteome</keyword>
<protein>
    <submittedName>
        <fullName evidence="3">Peptidoglycan/LPS O-acetylase OafA/YrhL</fullName>
    </submittedName>
</protein>
<feature type="transmembrane region" description="Helical" evidence="1">
    <location>
        <begin position="14"/>
        <end position="32"/>
    </location>
</feature>
<feature type="transmembrane region" description="Helical" evidence="1">
    <location>
        <begin position="170"/>
        <end position="193"/>
    </location>
</feature>
<accession>A0A420BJM2</accession>
<dbReference type="InterPro" id="IPR002656">
    <property type="entry name" value="Acyl_transf_3_dom"/>
</dbReference>
<evidence type="ECO:0000313" key="3">
    <source>
        <dbReference type="EMBL" id="RKE56900.1"/>
    </source>
</evidence>